<dbReference type="AlphaFoldDB" id="A0A9X8N5K4"/>
<evidence type="ECO:0000313" key="2">
    <source>
        <dbReference type="Proteomes" id="UP000184388"/>
    </source>
</evidence>
<protein>
    <submittedName>
        <fullName evidence="1">Uncharacterized protein</fullName>
    </submittedName>
</protein>
<proteinExistence type="predicted"/>
<dbReference type="RefSeq" id="WP_073448008.1">
    <property type="nucleotide sequence ID" value="NZ_FRBK01000019.1"/>
</dbReference>
<accession>A0A9X8N5K4</accession>
<comment type="caution">
    <text evidence="1">The sequence shown here is derived from an EMBL/GenBank/DDBJ whole genome shotgun (WGS) entry which is preliminary data.</text>
</comment>
<organism evidence="1 2">
    <name type="scientific">Streptomyces yunnanensis</name>
    <dbReference type="NCBI Taxonomy" id="156453"/>
    <lineage>
        <taxon>Bacteria</taxon>
        <taxon>Bacillati</taxon>
        <taxon>Actinomycetota</taxon>
        <taxon>Actinomycetes</taxon>
        <taxon>Kitasatosporales</taxon>
        <taxon>Streptomycetaceae</taxon>
        <taxon>Streptomyces</taxon>
    </lineage>
</organism>
<name>A0A9X8N5K4_9ACTN</name>
<gene>
    <name evidence="1" type="ORF">SAMN05216268_11964</name>
</gene>
<evidence type="ECO:0000313" key="1">
    <source>
        <dbReference type="EMBL" id="SHN08149.1"/>
    </source>
</evidence>
<dbReference type="EMBL" id="FRBK01000019">
    <property type="protein sequence ID" value="SHN08149.1"/>
    <property type="molecule type" value="Genomic_DNA"/>
</dbReference>
<reference evidence="2" key="1">
    <citation type="submission" date="2016-11" db="EMBL/GenBank/DDBJ databases">
        <authorList>
            <person name="Jaros S."/>
            <person name="Januszkiewicz K."/>
            <person name="Wedrychowicz H."/>
        </authorList>
    </citation>
    <scope>NUCLEOTIDE SEQUENCE [LARGE SCALE GENOMIC DNA]</scope>
    <source>
        <strain evidence="2">CGMCC 4.3555</strain>
    </source>
</reference>
<sequence>MALLAEYTVTAEPDRCLVEVYDSDAYLQDSAALAASREQVVAGNGYHLYLHSLQPAIAVDVIIRIWDEPQTPPAHCEGSTLVVVESTTACLVINQLTFGPAGSMELPRPGVYEGIAWWTGRHATLDYYNHTLLELAEHPDPEVLEHAWRNNPTPERYVLDLHHAREATPYGEDEA</sequence>
<dbReference type="Proteomes" id="UP000184388">
    <property type="component" value="Unassembled WGS sequence"/>
</dbReference>